<comment type="caution">
    <text evidence="1">The sequence shown here is derived from an EMBL/GenBank/DDBJ whole genome shotgun (WGS) entry which is preliminary data.</text>
</comment>
<evidence type="ECO:0000313" key="1">
    <source>
        <dbReference type="EMBL" id="KAI3724718.1"/>
    </source>
</evidence>
<reference evidence="2" key="1">
    <citation type="journal article" date="2022" name="Mol. Ecol. Resour.">
        <title>The genomes of chicory, endive, great burdock and yacon provide insights into Asteraceae palaeo-polyploidization history and plant inulin production.</title>
        <authorList>
            <person name="Fan W."/>
            <person name="Wang S."/>
            <person name="Wang H."/>
            <person name="Wang A."/>
            <person name="Jiang F."/>
            <person name="Liu H."/>
            <person name="Zhao H."/>
            <person name="Xu D."/>
            <person name="Zhang Y."/>
        </authorList>
    </citation>
    <scope>NUCLEOTIDE SEQUENCE [LARGE SCALE GENOMIC DNA]</scope>
    <source>
        <strain evidence="2">cv. Punajuju</strain>
    </source>
</reference>
<accession>A0ACB9BRZ9</accession>
<gene>
    <name evidence="1" type="ORF">L2E82_36505</name>
</gene>
<proteinExistence type="predicted"/>
<dbReference type="EMBL" id="CM042014">
    <property type="protein sequence ID" value="KAI3724718.1"/>
    <property type="molecule type" value="Genomic_DNA"/>
</dbReference>
<evidence type="ECO:0000313" key="2">
    <source>
        <dbReference type="Proteomes" id="UP001055811"/>
    </source>
</evidence>
<keyword evidence="2" id="KW-1185">Reference proteome</keyword>
<protein>
    <submittedName>
        <fullName evidence="1">Uncharacterized protein</fullName>
    </submittedName>
</protein>
<sequence>MRSDSLVTRDPNSERTRRYHHQRNLVIPPDRNQSAVDHAPAPHKKNRRAIDEDDVLREPRWNSGTLFVFSVAYRAKRMKQTIHKAGRSKSFHSSIVIVMVENWIWEDEE</sequence>
<organism evidence="1 2">
    <name type="scientific">Cichorium intybus</name>
    <name type="common">Chicory</name>
    <dbReference type="NCBI Taxonomy" id="13427"/>
    <lineage>
        <taxon>Eukaryota</taxon>
        <taxon>Viridiplantae</taxon>
        <taxon>Streptophyta</taxon>
        <taxon>Embryophyta</taxon>
        <taxon>Tracheophyta</taxon>
        <taxon>Spermatophyta</taxon>
        <taxon>Magnoliopsida</taxon>
        <taxon>eudicotyledons</taxon>
        <taxon>Gunneridae</taxon>
        <taxon>Pentapetalae</taxon>
        <taxon>asterids</taxon>
        <taxon>campanulids</taxon>
        <taxon>Asterales</taxon>
        <taxon>Asteraceae</taxon>
        <taxon>Cichorioideae</taxon>
        <taxon>Cichorieae</taxon>
        <taxon>Cichoriinae</taxon>
        <taxon>Cichorium</taxon>
    </lineage>
</organism>
<reference evidence="1 2" key="2">
    <citation type="journal article" date="2022" name="Mol. Ecol. Resour.">
        <title>The genomes of chicory, endive, great burdock and yacon provide insights into Asteraceae paleo-polyploidization history and plant inulin production.</title>
        <authorList>
            <person name="Fan W."/>
            <person name="Wang S."/>
            <person name="Wang H."/>
            <person name="Wang A."/>
            <person name="Jiang F."/>
            <person name="Liu H."/>
            <person name="Zhao H."/>
            <person name="Xu D."/>
            <person name="Zhang Y."/>
        </authorList>
    </citation>
    <scope>NUCLEOTIDE SEQUENCE [LARGE SCALE GENOMIC DNA]</scope>
    <source>
        <strain evidence="2">cv. Punajuju</strain>
        <tissue evidence="1">Leaves</tissue>
    </source>
</reference>
<name>A0ACB9BRZ9_CICIN</name>
<dbReference type="Proteomes" id="UP001055811">
    <property type="component" value="Linkage Group LG06"/>
</dbReference>